<dbReference type="AlphaFoldDB" id="A0A1N7E7H5"/>
<evidence type="ECO:0000256" key="1">
    <source>
        <dbReference type="SAM" id="Phobius"/>
    </source>
</evidence>
<protein>
    <submittedName>
        <fullName evidence="2">Uncharacterized protein</fullName>
    </submittedName>
</protein>
<reference evidence="3" key="1">
    <citation type="submission" date="2017-01" db="EMBL/GenBank/DDBJ databases">
        <authorList>
            <person name="Varghese N."/>
            <person name="Submissions S."/>
        </authorList>
    </citation>
    <scope>NUCLEOTIDE SEQUENCE [LARGE SCALE GENOMIC DNA]</scope>
    <source>
        <strain evidence="3">CGMCC 1.7737</strain>
    </source>
</reference>
<evidence type="ECO:0000313" key="2">
    <source>
        <dbReference type="EMBL" id="SIR84021.1"/>
    </source>
</evidence>
<dbReference type="RefSeq" id="WP_076432049.1">
    <property type="nucleotide sequence ID" value="NZ_FTNO01000005.1"/>
</dbReference>
<dbReference type="Proteomes" id="UP000186914">
    <property type="component" value="Unassembled WGS sequence"/>
</dbReference>
<accession>A0A1N7E7H5</accession>
<feature type="transmembrane region" description="Helical" evidence="1">
    <location>
        <begin position="82"/>
        <end position="106"/>
    </location>
</feature>
<feature type="transmembrane region" description="Helical" evidence="1">
    <location>
        <begin position="20"/>
        <end position="37"/>
    </location>
</feature>
<keyword evidence="3" id="KW-1185">Reference proteome</keyword>
<keyword evidence="1" id="KW-1133">Transmembrane helix</keyword>
<feature type="transmembrane region" description="Helical" evidence="1">
    <location>
        <begin position="58"/>
        <end position="76"/>
    </location>
</feature>
<organism evidence="2 3">
    <name type="scientific">Haladaptatus litoreus</name>
    <dbReference type="NCBI Taxonomy" id="553468"/>
    <lineage>
        <taxon>Archaea</taxon>
        <taxon>Methanobacteriati</taxon>
        <taxon>Methanobacteriota</taxon>
        <taxon>Stenosarchaea group</taxon>
        <taxon>Halobacteria</taxon>
        <taxon>Halobacteriales</taxon>
        <taxon>Haladaptataceae</taxon>
        <taxon>Haladaptatus</taxon>
    </lineage>
</organism>
<proteinExistence type="predicted"/>
<evidence type="ECO:0000313" key="3">
    <source>
        <dbReference type="Proteomes" id="UP000186914"/>
    </source>
</evidence>
<keyword evidence="1" id="KW-0812">Transmembrane</keyword>
<name>A0A1N7E7H5_9EURY</name>
<dbReference type="EMBL" id="FTNO01000005">
    <property type="protein sequence ID" value="SIR84021.1"/>
    <property type="molecule type" value="Genomic_DNA"/>
</dbReference>
<keyword evidence="1" id="KW-0472">Membrane</keyword>
<gene>
    <name evidence="2" type="ORF">SAMN05421858_4088</name>
</gene>
<sequence>MVFVTISSTLTILLWNTRDAAWPGALTGGGVTLYLFAAAKINEWASRGDGRPTARPELWFGVWFVVSATFALLELPSSSGTVVGIALYGLFVGAGVTIGLFLVALLNRVFFSR</sequence>